<dbReference type="RefSeq" id="XP_016209252.1">
    <property type="nucleotide sequence ID" value="XM_016362903.1"/>
</dbReference>
<dbReference type="GeneID" id="27316900"/>
<dbReference type="STRING" id="253628.A0A0D1ZY32"/>
<evidence type="ECO:0000313" key="3">
    <source>
        <dbReference type="Proteomes" id="UP000053259"/>
    </source>
</evidence>
<organism evidence="2 3">
    <name type="scientific">Verruconis gallopava</name>
    <dbReference type="NCBI Taxonomy" id="253628"/>
    <lineage>
        <taxon>Eukaryota</taxon>
        <taxon>Fungi</taxon>
        <taxon>Dikarya</taxon>
        <taxon>Ascomycota</taxon>
        <taxon>Pezizomycotina</taxon>
        <taxon>Dothideomycetes</taxon>
        <taxon>Pleosporomycetidae</taxon>
        <taxon>Venturiales</taxon>
        <taxon>Sympoventuriaceae</taxon>
        <taxon>Verruconis</taxon>
    </lineage>
</organism>
<gene>
    <name evidence="2" type="ORF">PV09_08927</name>
</gene>
<dbReference type="InParanoid" id="A0A0D1ZY32"/>
<dbReference type="InterPro" id="IPR050228">
    <property type="entry name" value="Carboxylesterase_BioH"/>
</dbReference>
<keyword evidence="3" id="KW-1185">Reference proteome</keyword>
<dbReference type="PANTHER" id="PTHR43194:SF2">
    <property type="entry name" value="PEROXISOMAL MEMBRANE PROTEIN LPX1"/>
    <property type="match status" value="1"/>
</dbReference>
<dbReference type="InterPro" id="IPR000073">
    <property type="entry name" value="AB_hydrolase_1"/>
</dbReference>
<dbReference type="PANTHER" id="PTHR43194">
    <property type="entry name" value="HYDROLASE ALPHA/BETA FOLD FAMILY"/>
    <property type="match status" value="1"/>
</dbReference>
<feature type="domain" description="AB hydrolase-1" evidence="1">
    <location>
        <begin position="48"/>
        <end position="242"/>
    </location>
</feature>
<proteinExistence type="predicted"/>
<evidence type="ECO:0000313" key="2">
    <source>
        <dbReference type="EMBL" id="KIV99382.1"/>
    </source>
</evidence>
<dbReference type="HOGENOM" id="CLU_038297_2_0_1"/>
<dbReference type="SUPFAM" id="SSF53474">
    <property type="entry name" value="alpha/beta-Hydrolases"/>
    <property type="match status" value="1"/>
</dbReference>
<reference evidence="2 3" key="1">
    <citation type="submission" date="2015-01" db="EMBL/GenBank/DDBJ databases">
        <title>The Genome Sequence of Ochroconis gallopava CBS43764.</title>
        <authorList>
            <consortium name="The Broad Institute Genomics Platform"/>
            <person name="Cuomo C."/>
            <person name="de Hoog S."/>
            <person name="Gorbushina A."/>
            <person name="Stielow B."/>
            <person name="Teixiera M."/>
            <person name="Abouelleil A."/>
            <person name="Chapman S.B."/>
            <person name="Priest M."/>
            <person name="Young S.K."/>
            <person name="Wortman J."/>
            <person name="Nusbaum C."/>
            <person name="Birren B."/>
        </authorList>
    </citation>
    <scope>NUCLEOTIDE SEQUENCE [LARGE SCALE GENOMIC DNA]</scope>
    <source>
        <strain evidence="2 3">CBS 43764</strain>
    </source>
</reference>
<evidence type="ECO:0000259" key="1">
    <source>
        <dbReference type="Pfam" id="PF12697"/>
    </source>
</evidence>
<sequence>MALSISRPKVSFFTQGRRLPHRHSYIIVDQCYVQYKASPSPKPKAPPILFIHGGGLSGAQWESTPDLRPGWSCLGNDQGYDTYLLDTVDNGRSARAPDHIRPDAHIEHRTAKELWTNFRFGEADKFDSRKPFNDGQFPVEHLDALVASQTSRRRTNDQAEARGIVDVLAKIGECWLIAHSHGAALVMDALGNPALRTTVLGNVKRMVLVEPGGTSSAKNLTQEIPTLVVWGDYIDDHDRWPKIMKPFKTSSAKMLRLPDLGIRGNSHFPMSDKNSDHVFKIVLDWLEK</sequence>
<dbReference type="Gene3D" id="3.40.50.1820">
    <property type="entry name" value="alpha/beta hydrolase"/>
    <property type="match status" value="1"/>
</dbReference>
<dbReference type="OrthoDB" id="9978720at2759"/>
<name>A0A0D1ZY32_9PEZI</name>
<dbReference type="InterPro" id="IPR029058">
    <property type="entry name" value="AB_hydrolase_fold"/>
</dbReference>
<dbReference type="Pfam" id="PF12697">
    <property type="entry name" value="Abhydrolase_6"/>
    <property type="match status" value="1"/>
</dbReference>
<dbReference type="EMBL" id="KN847578">
    <property type="protein sequence ID" value="KIV99382.1"/>
    <property type="molecule type" value="Genomic_DNA"/>
</dbReference>
<dbReference type="Proteomes" id="UP000053259">
    <property type="component" value="Unassembled WGS sequence"/>
</dbReference>
<protein>
    <recommendedName>
        <fullName evidence="1">AB hydrolase-1 domain-containing protein</fullName>
    </recommendedName>
</protein>
<dbReference type="AlphaFoldDB" id="A0A0D1ZY32"/>
<dbReference type="VEuPathDB" id="FungiDB:PV09_08927"/>
<accession>A0A0D1ZY32</accession>